<evidence type="ECO:0000256" key="14">
    <source>
        <dbReference type="RuleBase" id="RU368078"/>
    </source>
</evidence>
<dbReference type="Gene3D" id="2.20.25.10">
    <property type="match status" value="1"/>
</dbReference>
<dbReference type="SMART" id="SM00440">
    <property type="entry name" value="ZnF_C2C2"/>
    <property type="match status" value="1"/>
</dbReference>
<evidence type="ECO:0000256" key="4">
    <source>
        <dbReference type="ARBA" id="ARBA00022723"/>
    </source>
</evidence>
<dbReference type="Pfam" id="PF01096">
    <property type="entry name" value="Zn_ribbon_TFIIS"/>
    <property type="match status" value="1"/>
</dbReference>
<dbReference type="InterPro" id="IPR003617">
    <property type="entry name" value="TFIIS/CRSP70_N_sub"/>
</dbReference>
<evidence type="ECO:0000256" key="9">
    <source>
        <dbReference type="ARBA" id="ARBA00023163"/>
    </source>
</evidence>
<evidence type="ECO:0000256" key="5">
    <source>
        <dbReference type="ARBA" id="ARBA00022771"/>
    </source>
</evidence>
<dbReference type="InterPro" id="IPR036575">
    <property type="entry name" value="TFIIS_cen_dom_sf"/>
</dbReference>
<feature type="compositionally biased region" description="Basic and acidic residues" evidence="15">
    <location>
        <begin position="107"/>
        <end position="131"/>
    </location>
</feature>
<dbReference type="Gene3D" id="1.10.472.30">
    <property type="entry name" value="Transcription elongation factor S-II, central domain"/>
    <property type="match status" value="1"/>
</dbReference>
<evidence type="ECO:0000256" key="12">
    <source>
        <dbReference type="PROSITE-ProRule" id="PRU00472"/>
    </source>
</evidence>
<comment type="similarity">
    <text evidence="2 14">Belongs to the TFS-II family.</text>
</comment>
<organism evidence="19 20">
    <name type="scientific">Stylophora pistillata</name>
    <name type="common">Smooth cauliflower coral</name>
    <dbReference type="NCBI Taxonomy" id="50429"/>
    <lineage>
        <taxon>Eukaryota</taxon>
        <taxon>Metazoa</taxon>
        <taxon>Cnidaria</taxon>
        <taxon>Anthozoa</taxon>
        <taxon>Hexacorallia</taxon>
        <taxon>Scleractinia</taxon>
        <taxon>Astrocoeniina</taxon>
        <taxon>Pocilloporidae</taxon>
        <taxon>Stylophora</taxon>
    </lineage>
</organism>
<dbReference type="Gene3D" id="1.20.930.10">
    <property type="entry name" value="Conserved domain common to transcription factors TFIIS, elongin A, CRSP70"/>
    <property type="match status" value="1"/>
</dbReference>
<evidence type="ECO:0000256" key="1">
    <source>
        <dbReference type="ARBA" id="ARBA00004123"/>
    </source>
</evidence>
<dbReference type="PROSITE" id="PS51133">
    <property type="entry name" value="ZF_TFIIS_2"/>
    <property type="match status" value="1"/>
</dbReference>
<dbReference type="SUPFAM" id="SSF46942">
    <property type="entry name" value="Elongation factor TFIIS domain 2"/>
    <property type="match status" value="1"/>
</dbReference>
<dbReference type="PANTHER" id="PTHR11477">
    <property type="entry name" value="TRANSCRIPTION FACTOR S-II ZINC FINGER DOMAIN-CONTAINING PROTEIN"/>
    <property type="match status" value="1"/>
</dbReference>
<dbReference type="InterPro" id="IPR035100">
    <property type="entry name" value="TF_IIS-typ"/>
</dbReference>
<dbReference type="InterPro" id="IPR035441">
    <property type="entry name" value="TFIIS/LEDGF_dom_sf"/>
</dbReference>
<proteinExistence type="inferred from homology"/>
<dbReference type="EMBL" id="LSMT01000308">
    <property type="protein sequence ID" value="PFX20654.1"/>
    <property type="molecule type" value="Genomic_DNA"/>
</dbReference>
<dbReference type="SUPFAM" id="SSF47676">
    <property type="entry name" value="Conserved domain common to transcription factors TFIIS, elongin A, CRSP70"/>
    <property type="match status" value="1"/>
</dbReference>
<dbReference type="InterPro" id="IPR006289">
    <property type="entry name" value="TFSII"/>
</dbReference>
<comment type="function">
    <text evidence="11">Necessary for efficient RNA polymerase II transcription elongation past template-encoded arresting sites. The arresting sites in DNA have the property of trapping a certain fraction of elongating RNA polymerases that pass through, resulting in locked ternary complexes. Cleavage of the nascent transcript by S-II allows the resumption of elongation from the new 3'-terminus.</text>
</comment>
<evidence type="ECO:0000256" key="2">
    <source>
        <dbReference type="ARBA" id="ARBA00009647"/>
    </source>
</evidence>
<dbReference type="FunFam" id="2.20.25.10:FF:000001">
    <property type="entry name" value="Probable Transcription elongation factor S-II"/>
    <property type="match status" value="1"/>
</dbReference>
<keyword evidence="10 13" id="KW-0539">Nucleus</keyword>
<dbReference type="InterPro" id="IPR003618">
    <property type="entry name" value="TFIIS_cen_dom"/>
</dbReference>
<evidence type="ECO:0000256" key="15">
    <source>
        <dbReference type="SAM" id="MobiDB-lite"/>
    </source>
</evidence>
<comment type="caution">
    <text evidence="19">The sequence shown here is derived from an EMBL/GenBank/DDBJ whole genome shotgun (WGS) entry which is preliminary data.</text>
</comment>
<keyword evidence="9 14" id="KW-0804">Transcription</keyword>
<keyword evidence="5 12" id="KW-0863">Zinc-finger</keyword>
<dbReference type="SMART" id="SM00509">
    <property type="entry name" value="TFS2N"/>
    <property type="match status" value="1"/>
</dbReference>
<evidence type="ECO:0000259" key="16">
    <source>
        <dbReference type="PROSITE" id="PS51133"/>
    </source>
</evidence>
<dbReference type="PANTHER" id="PTHR11477:SF0">
    <property type="entry name" value="IP08861P-RELATED"/>
    <property type="match status" value="1"/>
</dbReference>
<dbReference type="STRING" id="50429.A0A2B4RQE0"/>
<dbReference type="CDD" id="cd13749">
    <property type="entry name" value="Zn-ribbon_TFIIS"/>
    <property type="match status" value="1"/>
</dbReference>
<dbReference type="GO" id="GO:0003746">
    <property type="term" value="F:translation elongation factor activity"/>
    <property type="evidence" value="ECO:0007669"/>
    <property type="project" value="UniProtKB-KW"/>
</dbReference>
<keyword evidence="20" id="KW-1185">Reference proteome</keyword>
<accession>A0A2B4RQE0</accession>
<keyword evidence="8 14" id="KW-0238">DNA-binding</keyword>
<dbReference type="Pfam" id="PF07500">
    <property type="entry name" value="TFIIS_M"/>
    <property type="match status" value="1"/>
</dbReference>
<evidence type="ECO:0000256" key="7">
    <source>
        <dbReference type="ARBA" id="ARBA00023015"/>
    </source>
</evidence>
<keyword evidence="7 14" id="KW-0805">Transcription regulation</keyword>
<dbReference type="CDD" id="cd00183">
    <property type="entry name" value="TFIIS_I"/>
    <property type="match status" value="1"/>
</dbReference>
<reference evidence="20" key="1">
    <citation type="journal article" date="2017" name="bioRxiv">
        <title>Comparative analysis of the genomes of Stylophora pistillata and Acropora digitifera provides evidence for extensive differences between species of corals.</title>
        <authorList>
            <person name="Voolstra C.R."/>
            <person name="Li Y."/>
            <person name="Liew Y.J."/>
            <person name="Baumgarten S."/>
            <person name="Zoccola D."/>
            <person name="Flot J.-F."/>
            <person name="Tambutte S."/>
            <person name="Allemand D."/>
            <person name="Aranda M."/>
        </authorList>
    </citation>
    <scope>NUCLEOTIDE SEQUENCE [LARGE SCALE GENOMIC DNA]</scope>
</reference>
<dbReference type="PROSITE" id="PS51321">
    <property type="entry name" value="TFIIS_CENTRAL"/>
    <property type="match status" value="1"/>
</dbReference>
<evidence type="ECO:0000256" key="8">
    <source>
        <dbReference type="ARBA" id="ARBA00023125"/>
    </source>
</evidence>
<keyword evidence="6 14" id="KW-0862">Zinc</keyword>
<dbReference type="GO" id="GO:0006368">
    <property type="term" value="P:transcription elongation by RNA polymerase II"/>
    <property type="evidence" value="ECO:0007669"/>
    <property type="project" value="InterPro"/>
</dbReference>
<dbReference type="PIRSF" id="PIRSF006704">
    <property type="entry name" value="TF_IIS"/>
    <property type="match status" value="1"/>
</dbReference>
<dbReference type="SMART" id="SM00510">
    <property type="entry name" value="TFS2M"/>
    <property type="match status" value="1"/>
</dbReference>
<sequence>MQFGNVEFFDPYLFPFVASLRNYSTMNWEEEVFKIGRQLEKIVGQEGAMDSESAVDLLKRLKDLPITLEVLQKTRIGMSVNTLRKKSENADLQTQAKSLIKSWKKLLPEKSGGKNEESSMDRKTPNRDKSSRSNSPAEKAKSSTTPTTPQENKVASFPPPKVTSDSVRGRCREMIANSLKVEEGIEPTTTPEDFAAACEECIFQEFRDTNMKYKQRVRSRVSNLRDAKNPLLKAKVLTGEISPERFATMPTEEMASDEMKQFRQECAKEGIREAQVAKNQGTETALFKCGKCGKRRTTYTQLQTRSADEPMTTFVLCLECGNRWKFC</sequence>
<evidence type="ECO:0000256" key="13">
    <source>
        <dbReference type="PROSITE-ProRule" id="PRU00649"/>
    </source>
</evidence>
<feature type="compositionally biased region" description="Polar residues" evidence="15">
    <location>
        <begin position="132"/>
        <end position="153"/>
    </location>
</feature>
<dbReference type="FunFam" id="1.20.930.10:FF:000002">
    <property type="entry name" value="Transcription elongation factor A (SII), 1"/>
    <property type="match status" value="1"/>
</dbReference>
<dbReference type="AlphaFoldDB" id="A0A2B4RQE0"/>
<evidence type="ECO:0000256" key="10">
    <source>
        <dbReference type="ARBA" id="ARBA00023242"/>
    </source>
</evidence>
<dbReference type="InterPro" id="IPR017923">
    <property type="entry name" value="TFIIS_N"/>
</dbReference>
<dbReference type="OrthoDB" id="44867at2759"/>
<keyword evidence="4 14" id="KW-0479">Metal-binding</keyword>
<feature type="domain" description="TFIIS N-terminal" evidence="17">
    <location>
        <begin position="30"/>
        <end position="110"/>
    </location>
</feature>
<dbReference type="Pfam" id="PF08711">
    <property type="entry name" value="Med26"/>
    <property type="match status" value="1"/>
</dbReference>
<dbReference type="GO" id="GO:0008270">
    <property type="term" value="F:zinc ion binding"/>
    <property type="evidence" value="ECO:0007669"/>
    <property type="project" value="UniProtKB-UniRule"/>
</dbReference>
<dbReference type="Proteomes" id="UP000225706">
    <property type="component" value="Unassembled WGS sequence"/>
</dbReference>
<evidence type="ECO:0000259" key="18">
    <source>
        <dbReference type="PROSITE" id="PS51321"/>
    </source>
</evidence>
<keyword evidence="19" id="KW-0251">Elongation factor</keyword>
<keyword evidence="3" id="KW-0597">Phosphoprotein</keyword>
<dbReference type="InterPro" id="IPR001222">
    <property type="entry name" value="Znf_TFIIS"/>
</dbReference>
<dbReference type="GO" id="GO:0003677">
    <property type="term" value="F:DNA binding"/>
    <property type="evidence" value="ECO:0007669"/>
    <property type="project" value="UniProtKB-KW"/>
</dbReference>
<feature type="region of interest" description="Disordered" evidence="15">
    <location>
        <begin position="107"/>
        <end position="169"/>
    </location>
</feature>
<dbReference type="GO" id="GO:0005634">
    <property type="term" value="C:nucleus"/>
    <property type="evidence" value="ECO:0007669"/>
    <property type="project" value="UniProtKB-SubCell"/>
</dbReference>
<evidence type="ECO:0000313" key="20">
    <source>
        <dbReference type="Proteomes" id="UP000225706"/>
    </source>
</evidence>
<evidence type="ECO:0000256" key="11">
    <source>
        <dbReference type="ARBA" id="ARBA00025408"/>
    </source>
</evidence>
<feature type="domain" description="TFIIS central" evidence="18">
    <location>
        <begin position="167"/>
        <end position="282"/>
    </location>
</feature>
<dbReference type="PROSITE" id="PS00466">
    <property type="entry name" value="ZF_TFIIS_1"/>
    <property type="match status" value="1"/>
</dbReference>
<protein>
    <recommendedName>
        <fullName evidence="14">Transcription elongation factor</fullName>
    </recommendedName>
</protein>
<dbReference type="PROSITE" id="PS51319">
    <property type="entry name" value="TFIIS_N"/>
    <property type="match status" value="1"/>
</dbReference>
<evidence type="ECO:0000256" key="3">
    <source>
        <dbReference type="ARBA" id="ARBA00022553"/>
    </source>
</evidence>
<evidence type="ECO:0000256" key="6">
    <source>
        <dbReference type="ARBA" id="ARBA00022833"/>
    </source>
</evidence>
<gene>
    <name evidence="19" type="primary">TCEA2</name>
    <name evidence="19" type="ORF">AWC38_SpisGene14869</name>
</gene>
<name>A0A2B4RQE0_STYPI</name>
<comment type="subcellular location">
    <subcellularLocation>
        <location evidence="1 13 14">Nucleus</location>
    </subcellularLocation>
</comment>
<evidence type="ECO:0000259" key="17">
    <source>
        <dbReference type="PROSITE" id="PS51319"/>
    </source>
</evidence>
<evidence type="ECO:0000313" key="19">
    <source>
        <dbReference type="EMBL" id="PFX20654.1"/>
    </source>
</evidence>
<keyword evidence="19" id="KW-0648">Protein biosynthesis</keyword>
<feature type="domain" description="TFIIS-type" evidence="16">
    <location>
        <begin position="285"/>
        <end position="325"/>
    </location>
</feature>
<dbReference type="NCBIfam" id="TIGR01385">
    <property type="entry name" value="TFSII"/>
    <property type="match status" value="1"/>
</dbReference>
<dbReference type="SUPFAM" id="SSF57783">
    <property type="entry name" value="Zinc beta-ribbon"/>
    <property type="match status" value="1"/>
</dbReference>